<keyword evidence="2" id="KW-1185">Reference proteome</keyword>
<dbReference type="AlphaFoldDB" id="A0A9D3ZJE8"/>
<dbReference type="OrthoDB" id="945807at2759"/>
<accession>A0A9D3ZJE8</accession>
<reference evidence="1 2" key="1">
    <citation type="journal article" date="2021" name="Plant Biotechnol. J.">
        <title>Multi-omics assisted identification of the key and species-specific regulatory components of drought-tolerant mechanisms in Gossypium stocksii.</title>
        <authorList>
            <person name="Yu D."/>
            <person name="Ke L."/>
            <person name="Zhang D."/>
            <person name="Wu Y."/>
            <person name="Sun Y."/>
            <person name="Mei J."/>
            <person name="Sun J."/>
            <person name="Sun Y."/>
        </authorList>
    </citation>
    <scope>NUCLEOTIDE SEQUENCE [LARGE SCALE GENOMIC DNA]</scope>
    <source>
        <strain evidence="2">cv. E1</strain>
        <tissue evidence="1">Leaf</tissue>
    </source>
</reference>
<proteinExistence type="predicted"/>
<dbReference type="EMBL" id="JAIQCV010000012">
    <property type="protein sequence ID" value="KAH1039837.1"/>
    <property type="molecule type" value="Genomic_DNA"/>
</dbReference>
<dbReference type="Proteomes" id="UP000828251">
    <property type="component" value="Unassembled WGS sequence"/>
</dbReference>
<name>A0A9D3ZJE8_9ROSI</name>
<organism evidence="1 2">
    <name type="scientific">Gossypium stocksii</name>
    <dbReference type="NCBI Taxonomy" id="47602"/>
    <lineage>
        <taxon>Eukaryota</taxon>
        <taxon>Viridiplantae</taxon>
        <taxon>Streptophyta</taxon>
        <taxon>Embryophyta</taxon>
        <taxon>Tracheophyta</taxon>
        <taxon>Spermatophyta</taxon>
        <taxon>Magnoliopsida</taxon>
        <taxon>eudicotyledons</taxon>
        <taxon>Gunneridae</taxon>
        <taxon>Pentapetalae</taxon>
        <taxon>rosids</taxon>
        <taxon>malvids</taxon>
        <taxon>Malvales</taxon>
        <taxon>Malvaceae</taxon>
        <taxon>Malvoideae</taxon>
        <taxon>Gossypium</taxon>
    </lineage>
</organism>
<protein>
    <submittedName>
        <fullName evidence="1">Uncharacterized protein</fullName>
    </submittedName>
</protein>
<gene>
    <name evidence="1" type="ORF">J1N35_041580</name>
</gene>
<comment type="caution">
    <text evidence="1">The sequence shown here is derived from an EMBL/GenBank/DDBJ whole genome shotgun (WGS) entry which is preliminary data.</text>
</comment>
<evidence type="ECO:0000313" key="1">
    <source>
        <dbReference type="EMBL" id="KAH1039837.1"/>
    </source>
</evidence>
<evidence type="ECO:0000313" key="2">
    <source>
        <dbReference type="Proteomes" id="UP000828251"/>
    </source>
</evidence>
<sequence length="68" mass="7708">MCGQDIDKGVYGMTRVYTYVYSKALPHPIIGVVKSEMFFGWGNDPSEYKMEDTIMKVYVIAYIIIGSS</sequence>